<dbReference type="RefSeq" id="WP_002263017.1">
    <property type="nucleotide sequence ID" value="NZ_AHSR01000007.1"/>
</dbReference>
<protein>
    <submittedName>
        <fullName evidence="2">Uncharacterized protein</fullName>
    </submittedName>
</protein>
<reference evidence="2 3" key="1">
    <citation type="journal article" date="2013" name="Mol. Biol. Evol.">
        <title>Evolutionary and population genomics of the cavity causing bacteria Streptococcus mutans.</title>
        <authorList>
            <person name="Cornejo O.E."/>
            <person name="Lefebure T."/>
            <person name="Pavinski Bitar P.D."/>
            <person name="Lang P."/>
            <person name="Richards V.P."/>
            <person name="Eilertson K."/>
            <person name="Do T."/>
            <person name="Beighton D."/>
            <person name="Zeng L."/>
            <person name="Ahn S.J."/>
            <person name="Burne R.A."/>
            <person name="Siepel A."/>
            <person name="Bustamante C.D."/>
            <person name="Stanhope M.J."/>
        </authorList>
    </citation>
    <scope>NUCLEOTIDE SEQUENCE [LARGE SCALE GENOMIC DNA]</scope>
    <source>
        <strain evidence="2 3">SM6</strain>
    </source>
</reference>
<dbReference type="Proteomes" id="UP000011676">
    <property type="component" value="Unassembled WGS sequence"/>
</dbReference>
<organism evidence="2 3">
    <name type="scientific">Streptococcus mutans SM6</name>
    <dbReference type="NCBI Taxonomy" id="857119"/>
    <lineage>
        <taxon>Bacteria</taxon>
        <taxon>Bacillati</taxon>
        <taxon>Bacillota</taxon>
        <taxon>Bacilli</taxon>
        <taxon>Lactobacillales</taxon>
        <taxon>Streptococcaceae</taxon>
        <taxon>Streptococcus</taxon>
    </lineage>
</organism>
<feature type="compositionally biased region" description="Polar residues" evidence="1">
    <location>
        <begin position="1"/>
        <end position="15"/>
    </location>
</feature>
<accession>A0A829BRC2</accession>
<dbReference type="EMBL" id="AHSR01000007">
    <property type="protein sequence ID" value="EMC25260.1"/>
    <property type="molecule type" value="Genomic_DNA"/>
</dbReference>
<gene>
    <name evidence="2" type="ORF">SMU82_02091</name>
</gene>
<name>A0A829BRC2_STRMG</name>
<feature type="region of interest" description="Disordered" evidence="1">
    <location>
        <begin position="1"/>
        <end position="23"/>
    </location>
</feature>
<comment type="caution">
    <text evidence="2">The sequence shown here is derived from an EMBL/GenBank/DDBJ whole genome shotgun (WGS) entry which is preliminary data.</text>
</comment>
<dbReference type="AlphaFoldDB" id="A0A829BRC2"/>
<evidence type="ECO:0000313" key="3">
    <source>
        <dbReference type="Proteomes" id="UP000011676"/>
    </source>
</evidence>
<evidence type="ECO:0000256" key="1">
    <source>
        <dbReference type="SAM" id="MobiDB-lite"/>
    </source>
</evidence>
<dbReference type="GeneID" id="93859926"/>
<evidence type="ECO:0000313" key="2">
    <source>
        <dbReference type="EMBL" id="EMC25260.1"/>
    </source>
</evidence>
<proteinExistence type="predicted"/>
<sequence>MTNVIINATDYNGSEPTRPCPHCKEEKPLSDFGYRNMGEGNIRNQSWCKTCRSNHKSSNS</sequence>